<organism evidence="9">
    <name type="scientific">Gymnodinialimonas phycosphaerae</name>
    <dbReference type="NCBI Taxonomy" id="2841589"/>
    <lineage>
        <taxon>Bacteria</taxon>
        <taxon>Pseudomonadati</taxon>
        <taxon>Pseudomonadota</taxon>
        <taxon>Alphaproteobacteria</taxon>
        <taxon>Rhodobacterales</taxon>
        <taxon>Paracoccaceae</taxon>
        <taxon>Gymnodinialimonas</taxon>
    </lineage>
</organism>
<evidence type="ECO:0000256" key="5">
    <source>
        <dbReference type="ARBA" id="ARBA00023136"/>
    </source>
</evidence>
<dbReference type="GO" id="GO:0005886">
    <property type="term" value="C:plasma membrane"/>
    <property type="evidence" value="ECO:0007669"/>
    <property type="project" value="UniProtKB-SubCell"/>
</dbReference>
<keyword evidence="9" id="KW-0282">Flagellum</keyword>
<dbReference type="Proteomes" id="UP000693972">
    <property type="component" value="Unassembled WGS sequence"/>
</dbReference>
<keyword evidence="4" id="KW-0283">Flagellar rotation</keyword>
<dbReference type="EMBL" id="CP078073">
    <property type="protein sequence ID" value="QXL89286.1"/>
    <property type="molecule type" value="Genomic_DNA"/>
</dbReference>
<sequence>MSDPDTRPVLARIVAAHLGVGTDGAKLEPGLQTGFTRAIRRAAMPFATLSPQVAEVTVMGEARLKDALDALPEHGLTAAMEDEDGRRGLIALDHPLVDALIEVQATGHVEDSDQPPRKVTRIDEALCRDFIDLILGSFAQETADLEGRDWPDRMRYGSNIADRVQLNLLMPDRGYRLLRTSVTLGGRKTGAVVLLLPCDPALGRRWALAAPRAEAPVDWSAQMLSALGAAPMTLDAVLMRVTLPLGEVEALGEGDMLPFDHSDLSTVTLEDETAHVFARGALGQLSGKRAVRLGGDEAAPVAVPDAASAPTATAMTPVSQLAPMEMGGQGIAAPPPIVPGPNVPGLDMAGPDMAGLGGLPPGPAMGGNAPAPMDGFDPNAPMGGFDPNAAMGDAAPAAAKGDFDPNAAIG</sequence>
<name>A0A975YHC9_9RHOB</name>
<proteinExistence type="predicted"/>
<evidence type="ECO:0000256" key="1">
    <source>
        <dbReference type="ARBA" id="ARBA00004202"/>
    </source>
</evidence>
<comment type="subcellular location">
    <subcellularLocation>
        <location evidence="1">Cell membrane</location>
        <topology evidence="1">Peripheral membrane protein</topology>
    </subcellularLocation>
</comment>
<evidence type="ECO:0000259" key="7">
    <source>
        <dbReference type="Pfam" id="PF01052"/>
    </source>
</evidence>
<dbReference type="Gene3D" id="2.30.330.10">
    <property type="entry name" value="SpoA-like"/>
    <property type="match status" value="1"/>
</dbReference>
<dbReference type="EMBL" id="JAIMBW010000001">
    <property type="protein sequence ID" value="MBY4892544.1"/>
    <property type="molecule type" value="Genomic_DNA"/>
</dbReference>
<dbReference type="RefSeq" id="WP_257892329.1">
    <property type="nucleotide sequence ID" value="NZ_JAIMBW010000001.1"/>
</dbReference>
<keyword evidence="9" id="KW-0966">Cell projection</keyword>
<keyword evidence="2" id="KW-1003">Cell membrane</keyword>
<dbReference type="AlphaFoldDB" id="A0A975YHC9"/>
<comment type="function">
    <text evidence="6">FliM is one of three proteins (FliG, FliN, FliM) that forms the rotor-mounted switch complex (C ring), located at the base of the basal body. This complex interacts with the CheY and CheZ chemotaxis proteins, in addition to contacting components of the motor that determine the direction of flagellar rotation.</text>
</comment>
<evidence type="ECO:0000256" key="2">
    <source>
        <dbReference type="ARBA" id="ARBA00022475"/>
    </source>
</evidence>
<gene>
    <name evidence="8" type="ORF">KUL25_07180</name>
    <name evidence="9" type="ORF">KUL25_07185</name>
</gene>
<dbReference type="GO" id="GO:0097588">
    <property type="term" value="P:archaeal or bacterial-type flagellum-dependent cell motility"/>
    <property type="evidence" value="ECO:0007669"/>
    <property type="project" value="UniProtKB-KW"/>
</dbReference>
<evidence type="ECO:0000256" key="6">
    <source>
        <dbReference type="ARBA" id="ARBA00025044"/>
    </source>
</evidence>
<keyword evidence="9" id="KW-0969">Cilium</keyword>
<dbReference type="InterPro" id="IPR028976">
    <property type="entry name" value="CheC-like_sf"/>
</dbReference>
<feature type="domain" description="Flagellar motor switch protein FliN-like C-terminal" evidence="7">
    <location>
        <begin position="227"/>
        <end position="293"/>
    </location>
</feature>
<keyword evidence="10" id="KW-1185">Reference proteome</keyword>
<evidence type="ECO:0000256" key="3">
    <source>
        <dbReference type="ARBA" id="ARBA00022500"/>
    </source>
</evidence>
<dbReference type="InterPro" id="IPR036429">
    <property type="entry name" value="SpoA-like_sf"/>
</dbReference>
<evidence type="ECO:0000313" key="8">
    <source>
        <dbReference type="EMBL" id="MBY4892544.1"/>
    </source>
</evidence>
<accession>A0A975YHC9</accession>
<dbReference type="Pfam" id="PF01052">
    <property type="entry name" value="FliMN_C"/>
    <property type="match status" value="1"/>
</dbReference>
<dbReference type="GO" id="GO:0006935">
    <property type="term" value="P:chemotaxis"/>
    <property type="evidence" value="ECO:0007669"/>
    <property type="project" value="UniProtKB-KW"/>
</dbReference>
<keyword evidence="3" id="KW-0145">Chemotaxis</keyword>
<dbReference type="SUPFAM" id="SSF101801">
    <property type="entry name" value="Surface presentation of antigens (SPOA)"/>
    <property type="match status" value="1"/>
</dbReference>
<evidence type="ECO:0000256" key="4">
    <source>
        <dbReference type="ARBA" id="ARBA00022779"/>
    </source>
</evidence>
<evidence type="ECO:0000313" key="9">
    <source>
        <dbReference type="EMBL" id="QXL89286.1"/>
    </source>
</evidence>
<dbReference type="InterPro" id="IPR001543">
    <property type="entry name" value="FliN-like_C"/>
</dbReference>
<dbReference type="Gene3D" id="3.40.1550.10">
    <property type="entry name" value="CheC-like"/>
    <property type="match status" value="1"/>
</dbReference>
<keyword evidence="5" id="KW-0472">Membrane</keyword>
<reference evidence="9 10" key="1">
    <citation type="submission" date="2021-07" db="EMBL/GenBank/DDBJ databases">
        <title>Karlodiniumbacter phycospheric gen. nov., sp. nov., a phycosphere bacterium isolated from karlodinium veneficum.</title>
        <authorList>
            <person name="Peng Y."/>
            <person name="Jiang L."/>
            <person name="Lee J."/>
        </authorList>
    </citation>
    <scope>NUCLEOTIDE SEQUENCE</scope>
    <source>
        <strain evidence="9 10">N5</strain>
    </source>
</reference>
<evidence type="ECO:0000313" key="10">
    <source>
        <dbReference type="Proteomes" id="UP000693972"/>
    </source>
</evidence>
<protein>
    <submittedName>
        <fullName evidence="9">FliM/FliN family flagellar motor switch protein</fullName>
    </submittedName>
</protein>